<protein>
    <submittedName>
        <fullName evidence="1">Uncharacterized protein</fullName>
    </submittedName>
</protein>
<evidence type="ECO:0000313" key="1">
    <source>
        <dbReference type="EMBL" id="BBX30567.1"/>
    </source>
</evidence>
<accession>A0A6N4V3V8</accession>
<sequence>MATTSATTPAADAQVTRSTGHVILRCRDCKAAGRRDYTITRTLRERLGRPSVTQTAEIAGRTFTLRDRYDLDRALSTPCPACHSPHVNVVRIKGTYVADRTCDDRCMSAVGPACSCSCGGENHGGGHSAW</sequence>
<dbReference type="EMBL" id="AP022566">
    <property type="protein sequence ID" value="BBX30567.1"/>
    <property type="molecule type" value="Genomic_DNA"/>
</dbReference>
<reference evidence="1 2" key="1">
    <citation type="journal article" date="2019" name="Emerg. Microbes Infect.">
        <title>Comprehensive subspecies identification of 175 nontuberculous mycobacteria species based on 7547 genomic profiles.</title>
        <authorList>
            <person name="Matsumoto Y."/>
            <person name="Kinjo T."/>
            <person name="Motooka D."/>
            <person name="Nabeya D."/>
            <person name="Jung N."/>
            <person name="Uechi K."/>
            <person name="Horii T."/>
            <person name="Iida T."/>
            <person name="Fujita J."/>
            <person name="Nakamura S."/>
        </authorList>
    </citation>
    <scope>NUCLEOTIDE SEQUENCE [LARGE SCALE GENOMIC DNA]</scope>
    <source>
        <strain evidence="1 2">JCM 12272</strain>
        <plasmid evidence="1">pJCM12272</plasmid>
    </source>
</reference>
<gene>
    <name evidence="1" type="ORF">MALV_56920</name>
</gene>
<dbReference type="KEGG" id="malv:MALV_56920"/>
<name>A0A6N4V3V8_9MYCO</name>
<dbReference type="AlphaFoldDB" id="A0A6N4V3V8"/>
<organism evidence="1 2">
    <name type="scientific">Mycolicibacterium alvei</name>
    <dbReference type="NCBI Taxonomy" id="67081"/>
    <lineage>
        <taxon>Bacteria</taxon>
        <taxon>Bacillati</taxon>
        <taxon>Actinomycetota</taxon>
        <taxon>Actinomycetes</taxon>
        <taxon>Mycobacteriales</taxon>
        <taxon>Mycobacteriaceae</taxon>
        <taxon>Mycolicibacterium</taxon>
    </lineage>
</organism>
<evidence type="ECO:0000313" key="2">
    <source>
        <dbReference type="Proteomes" id="UP000466906"/>
    </source>
</evidence>
<proteinExistence type="predicted"/>
<dbReference type="RefSeq" id="WP_163670625.1">
    <property type="nucleotide sequence ID" value="NZ_AP022566.1"/>
</dbReference>
<keyword evidence="1" id="KW-0614">Plasmid</keyword>
<keyword evidence="2" id="KW-1185">Reference proteome</keyword>
<geneLocation type="plasmid" evidence="1 2">
    <name>pJCM12272</name>
</geneLocation>
<dbReference type="Proteomes" id="UP000466906">
    <property type="component" value="Plasmid pJCM12272"/>
</dbReference>